<organism evidence="1 2">
    <name type="scientific">Rubidibacter lacunae KORDI 51-2</name>
    <dbReference type="NCBI Taxonomy" id="582515"/>
    <lineage>
        <taxon>Bacteria</taxon>
        <taxon>Bacillati</taxon>
        <taxon>Cyanobacteriota</taxon>
        <taxon>Cyanophyceae</taxon>
        <taxon>Oscillatoriophycideae</taxon>
        <taxon>Chroococcales</taxon>
        <taxon>Aphanothecaceae</taxon>
        <taxon>Rubidibacter</taxon>
    </lineage>
</organism>
<protein>
    <submittedName>
        <fullName evidence="1">Uncharacterized protein</fullName>
    </submittedName>
</protein>
<evidence type="ECO:0000313" key="2">
    <source>
        <dbReference type="Proteomes" id="UP000016960"/>
    </source>
</evidence>
<keyword evidence="2" id="KW-1185">Reference proteome</keyword>
<sequence length="55" mass="6511">MLLCFRSKDWFVEPEFGGRMAPEYKFIEANFGFSLVANKTILYLARHQLYHPRNG</sequence>
<evidence type="ECO:0000313" key="1">
    <source>
        <dbReference type="EMBL" id="ERN42603.1"/>
    </source>
</evidence>
<gene>
    <name evidence="1" type="ORF">KR51_00006940</name>
</gene>
<accession>U5DDM6</accession>
<dbReference type="EMBL" id="ASSJ01000015">
    <property type="protein sequence ID" value="ERN42603.1"/>
    <property type="molecule type" value="Genomic_DNA"/>
</dbReference>
<dbReference type="Proteomes" id="UP000016960">
    <property type="component" value="Unassembled WGS sequence"/>
</dbReference>
<dbReference type="AlphaFoldDB" id="U5DDM6"/>
<dbReference type="InParanoid" id="U5DDM6"/>
<comment type="caution">
    <text evidence="1">The sequence shown here is derived from an EMBL/GenBank/DDBJ whole genome shotgun (WGS) entry which is preliminary data.</text>
</comment>
<proteinExistence type="predicted"/>
<name>U5DDM6_9CHRO</name>
<reference evidence="1 2" key="1">
    <citation type="submission" date="2013-05" db="EMBL/GenBank/DDBJ databases">
        <title>Draft genome sequence of Rubidibacter lacunae KORDI 51-2.</title>
        <authorList>
            <person name="Choi D.H."/>
            <person name="Noh J.H."/>
            <person name="Kwon K.-K."/>
            <person name="Lee J.-H."/>
            <person name="Ryu J.-Y."/>
        </authorList>
    </citation>
    <scope>NUCLEOTIDE SEQUENCE [LARGE SCALE GENOMIC DNA]</scope>
    <source>
        <strain evidence="1 2">KORDI 51-2</strain>
    </source>
</reference>